<evidence type="ECO:0000313" key="2">
    <source>
        <dbReference type="EMBL" id="PRX49442.1"/>
    </source>
</evidence>
<protein>
    <submittedName>
        <fullName evidence="2">AhpD family alkylhydroperoxidase</fullName>
    </submittedName>
</protein>
<keyword evidence="2" id="KW-0560">Oxidoreductase</keyword>
<dbReference type="NCBIfam" id="TIGR00778">
    <property type="entry name" value="ahpD_dom"/>
    <property type="match status" value="1"/>
</dbReference>
<dbReference type="EMBL" id="PVNH01000003">
    <property type="protein sequence ID" value="PRX49442.1"/>
    <property type="molecule type" value="Genomic_DNA"/>
</dbReference>
<evidence type="ECO:0000259" key="1">
    <source>
        <dbReference type="Pfam" id="PF02627"/>
    </source>
</evidence>
<dbReference type="PANTHER" id="PTHR34846:SF10">
    <property type="entry name" value="CYTOPLASMIC PROTEIN"/>
    <property type="match status" value="1"/>
</dbReference>
<dbReference type="Proteomes" id="UP000238362">
    <property type="component" value="Unassembled WGS sequence"/>
</dbReference>
<dbReference type="PANTHER" id="PTHR34846">
    <property type="entry name" value="4-CARBOXYMUCONOLACTONE DECARBOXYLASE FAMILY PROTEIN (AFU_ORTHOLOGUE AFUA_6G11590)"/>
    <property type="match status" value="1"/>
</dbReference>
<dbReference type="GO" id="GO:0051920">
    <property type="term" value="F:peroxiredoxin activity"/>
    <property type="evidence" value="ECO:0007669"/>
    <property type="project" value="InterPro"/>
</dbReference>
<organism evidence="2 3">
    <name type="scientific">Prauserella shujinwangii</name>
    <dbReference type="NCBI Taxonomy" id="1453103"/>
    <lineage>
        <taxon>Bacteria</taxon>
        <taxon>Bacillati</taxon>
        <taxon>Actinomycetota</taxon>
        <taxon>Actinomycetes</taxon>
        <taxon>Pseudonocardiales</taxon>
        <taxon>Pseudonocardiaceae</taxon>
        <taxon>Prauserella</taxon>
    </lineage>
</organism>
<dbReference type="RefSeq" id="WP_106178096.1">
    <property type="nucleotide sequence ID" value="NZ_PVNH01000003.1"/>
</dbReference>
<dbReference type="OrthoDB" id="5185109at2"/>
<dbReference type="InterPro" id="IPR004675">
    <property type="entry name" value="AhpD_core"/>
</dbReference>
<dbReference type="AlphaFoldDB" id="A0A2T0LZG0"/>
<sequence length="155" mass="17161">MSDRIKFGPVVPDAYQHLLSLSGAVEKAVANAGLDRRLVELVKLRVSQLNGCAFCVDKHSRDARTIGETERRVHLLPVWRETTCYTEQERAALELAEAMTTLSQHHEVPDAVYERATSVFTEEQYAAVAWAATAMNALNRLGVASRLPLPDQDAS</sequence>
<evidence type="ECO:0000313" key="3">
    <source>
        <dbReference type="Proteomes" id="UP000238362"/>
    </source>
</evidence>
<proteinExistence type="predicted"/>
<dbReference type="InterPro" id="IPR003779">
    <property type="entry name" value="CMD-like"/>
</dbReference>
<dbReference type="SUPFAM" id="SSF69118">
    <property type="entry name" value="AhpD-like"/>
    <property type="match status" value="1"/>
</dbReference>
<reference evidence="2 3" key="1">
    <citation type="submission" date="2018-03" db="EMBL/GenBank/DDBJ databases">
        <title>Genomic Encyclopedia of Type Strains, Phase III (KMG-III): the genomes of soil and plant-associated and newly described type strains.</title>
        <authorList>
            <person name="Whitman W."/>
        </authorList>
    </citation>
    <scope>NUCLEOTIDE SEQUENCE [LARGE SCALE GENOMIC DNA]</scope>
    <source>
        <strain evidence="2 3">CGMCC 4.7125</strain>
    </source>
</reference>
<dbReference type="Gene3D" id="1.20.1290.10">
    <property type="entry name" value="AhpD-like"/>
    <property type="match status" value="1"/>
</dbReference>
<name>A0A2T0LZG0_9PSEU</name>
<accession>A0A2T0LZG0</accession>
<keyword evidence="3" id="KW-1185">Reference proteome</keyword>
<comment type="caution">
    <text evidence="2">The sequence shown here is derived from an EMBL/GenBank/DDBJ whole genome shotgun (WGS) entry which is preliminary data.</text>
</comment>
<feature type="domain" description="Carboxymuconolactone decarboxylase-like" evidence="1">
    <location>
        <begin position="16"/>
        <end position="98"/>
    </location>
</feature>
<gene>
    <name evidence="2" type="ORF">B0I33_103479</name>
</gene>
<dbReference type="Pfam" id="PF02627">
    <property type="entry name" value="CMD"/>
    <property type="match status" value="1"/>
</dbReference>
<dbReference type="InterPro" id="IPR029032">
    <property type="entry name" value="AhpD-like"/>
</dbReference>
<keyword evidence="2" id="KW-0575">Peroxidase</keyword>